<dbReference type="EMBL" id="PCVO01000016">
    <property type="protein sequence ID" value="PIQ75478.1"/>
    <property type="molecule type" value="Genomic_DNA"/>
</dbReference>
<name>A0A2H0KTK1_9BACT</name>
<dbReference type="Proteomes" id="UP000229317">
    <property type="component" value="Unassembled WGS sequence"/>
</dbReference>
<sequence length="62" mass="6897">MRIKDLPKACPVVPPEAEKVSGTVFQPRSIASPVRYKIILTGRAASIQQHTNKLEYVGMLFD</sequence>
<organism evidence="1 2">
    <name type="scientific">Candidatus Portnoybacteria bacterium CG11_big_fil_rev_8_21_14_0_20_40_15</name>
    <dbReference type="NCBI Taxonomy" id="1974817"/>
    <lineage>
        <taxon>Bacteria</taxon>
        <taxon>Candidatus Portnoyibacteriota</taxon>
    </lineage>
</organism>
<proteinExistence type="predicted"/>
<gene>
    <name evidence="1" type="ORF">COV84_01000</name>
</gene>
<reference evidence="1 2" key="1">
    <citation type="submission" date="2017-09" db="EMBL/GenBank/DDBJ databases">
        <title>Depth-based differentiation of microbial function through sediment-hosted aquifers and enrichment of novel symbionts in the deep terrestrial subsurface.</title>
        <authorList>
            <person name="Probst A.J."/>
            <person name="Ladd B."/>
            <person name="Jarett J.K."/>
            <person name="Geller-Mcgrath D.E."/>
            <person name="Sieber C.M."/>
            <person name="Emerson J.B."/>
            <person name="Anantharaman K."/>
            <person name="Thomas B.C."/>
            <person name="Malmstrom R."/>
            <person name="Stieglmeier M."/>
            <person name="Klingl A."/>
            <person name="Woyke T."/>
            <person name="Ryan C.M."/>
            <person name="Banfield J.F."/>
        </authorList>
    </citation>
    <scope>NUCLEOTIDE SEQUENCE [LARGE SCALE GENOMIC DNA]</scope>
    <source>
        <strain evidence="1">CG11_big_fil_rev_8_21_14_0_20_40_15</strain>
    </source>
</reference>
<dbReference type="AlphaFoldDB" id="A0A2H0KTK1"/>
<evidence type="ECO:0000313" key="2">
    <source>
        <dbReference type="Proteomes" id="UP000229317"/>
    </source>
</evidence>
<evidence type="ECO:0000313" key="1">
    <source>
        <dbReference type="EMBL" id="PIQ75478.1"/>
    </source>
</evidence>
<accession>A0A2H0KTK1</accession>
<protein>
    <submittedName>
        <fullName evidence="1">Uncharacterized protein</fullName>
    </submittedName>
</protein>
<comment type="caution">
    <text evidence="1">The sequence shown here is derived from an EMBL/GenBank/DDBJ whole genome shotgun (WGS) entry which is preliminary data.</text>
</comment>